<dbReference type="Pfam" id="PF01556">
    <property type="entry name" value="DnaJ_C"/>
    <property type="match status" value="1"/>
</dbReference>
<evidence type="ECO:0000259" key="3">
    <source>
        <dbReference type="PROSITE" id="PS50076"/>
    </source>
</evidence>
<dbReference type="InterPro" id="IPR002939">
    <property type="entry name" value="DnaJ_C"/>
</dbReference>
<dbReference type="Gene3D" id="1.10.287.110">
    <property type="entry name" value="DnaJ domain"/>
    <property type="match status" value="1"/>
</dbReference>
<reference evidence="4 5" key="1">
    <citation type="journal article" date="2024" name="Chem. Sci.">
        <title>Discovery of megapolipeptins by genome mining of a Burkholderiales bacteria collection.</title>
        <authorList>
            <person name="Paulo B.S."/>
            <person name="Recchia M.J.J."/>
            <person name="Lee S."/>
            <person name="Fergusson C.H."/>
            <person name="Romanowski S.B."/>
            <person name="Hernandez A."/>
            <person name="Krull N."/>
            <person name="Liu D.Y."/>
            <person name="Cavanagh H."/>
            <person name="Bos A."/>
            <person name="Gray C.A."/>
            <person name="Murphy B.T."/>
            <person name="Linington R.G."/>
            <person name="Eustaquio A.S."/>
        </authorList>
    </citation>
    <scope>NUCLEOTIDE SEQUENCE [LARGE SCALE GENOMIC DNA]</scope>
    <source>
        <strain evidence="4 5">RL17-374-BIF-D</strain>
    </source>
</reference>
<dbReference type="PRINTS" id="PR00625">
    <property type="entry name" value="JDOMAIN"/>
</dbReference>
<dbReference type="InterPro" id="IPR001623">
    <property type="entry name" value="DnaJ_domain"/>
</dbReference>
<feature type="domain" description="J" evidence="3">
    <location>
        <begin position="5"/>
        <end position="69"/>
    </location>
</feature>
<evidence type="ECO:0000256" key="1">
    <source>
        <dbReference type="ARBA" id="ARBA00023186"/>
    </source>
</evidence>
<feature type="region of interest" description="Disordered" evidence="2">
    <location>
        <begin position="115"/>
        <end position="137"/>
    </location>
</feature>
<dbReference type="PROSITE" id="PS00636">
    <property type="entry name" value="DNAJ_1"/>
    <property type="match status" value="1"/>
</dbReference>
<dbReference type="SMART" id="SM00271">
    <property type="entry name" value="DnaJ"/>
    <property type="match status" value="1"/>
</dbReference>
<accession>A0ABW9CT32</accession>
<dbReference type="InterPro" id="IPR008971">
    <property type="entry name" value="HSP40/DnaJ_pept-bd"/>
</dbReference>
<evidence type="ECO:0000313" key="4">
    <source>
        <dbReference type="EMBL" id="MFM0520410.1"/>
    </source>
</evidence>
<dbReference type="Gene3D" id="2.60.260.20">
    <property type="entry name" value="Urease metallochaperone UreE, N-terminal domain"/>
    <property type="match status" value="2"/>
</dbReference>
<dbReference type="Pfam" id="PF00226">
    <property type="entry name" value="DnaJ"/>
    <property type="match status" value="1"/>
</dbReference>
<protein>
    <submittedName>
        <fullName evidence="4">DnaJ C-terminal domain-containing protein</fullName>
    </submittedName>
</protein>
<sequence length="338" mass="37270">MKYKDYYEILGLQRTATQDDVKRAYRRLARKYHPDLTKQSDGEERFKEVGEAYQVLKDTEKRAAYDRMGGQWQNGQDFQPPPNWDEGFEFSGASNEETTNAGFSDFFEAMFGNAQHGTHPRQRARRHARSNHYANGDDDLEAAYSGAQYSAPGRDHHAKVVIELADAYRGAQRALSLQMPAIDAQGHVALQSRNLNVSIPKGVRAGQHLRLTGQGGAGLGGGSAGDLYLEIVFREHPRFRVDGRDISLDVPVAPWEAALGAEVTVPTPDGSVEMTVPAGSTGGRRLRLKGKGIPANPPGDLYVVLNIVLPPADTDDAKSAYDTMRQAFNFDPRENFHG</sequence>
<evidence type="ECO:0000256" key="2">
    <source>
        <dbReference type="SAM" id="MobiDB-lite"/>
    </source>
</evidence>
<feature type="region of interest" description="Disordered" evidence="2">
    <location>
        <begin position="71"/>
        <end position="95"/>
    </location>
</feature>
<evidence type="ECO:0000313" key="5">
    <source>
        <dbReference type="Proteomes" id="UP001629462"/>
    </source>
</evidence>
<dbReference type="InterPro" id="IPR036869">
    <property type="entry name" value="J_dom_sf"/>
</dbReference>
<proteinExistence type="predicted"/>
<keyword evidence="5" id="KW-1185">Reference proteome</keyword>
<comment type="caution">
    <text evidence="4">The sequence shown here is derived from an EMBL/GenBank/DDBJ whole genome shotgun (WGS) entry which is preliminary data.</text>
</comment>
<dbReference type="PANTHER" id="PTHR43096:SF52">
    <property type="entry name" value="DNAJ HOMOLOG 1, MITOCHONDRIAL-RELATED"/>
    <property type="match status" value="1"/>
</dbReference>
<dbReference type="RefSeq" id="WP_250487456.1">
    <property type="nucleotide sequence ID" value="NZ_JAQQDB010000023.1"/>
</dbReference>
<dbReference type="Proteomes" id="UP001629462">
    <property type="component" value="Unassembled WGS sequence"/>
</dbReference>
<dbReference type="SUPFAM" id="SSF46565">
    <property type="entry name" value="Chaperone J-domain"/>
    <property type="match status" value="1"/>
</dbReference>
<dbReference type="PROSITE" id="PS50076">
    <property type="entry name" value="DNAJ_2"/>
    <property type="match status" value="1"/>
</dbReference>
<feature type="compositionally biased region" description="Basic residues" evidence="2">
    <location>
        <begin position="118"/>
        <end position="130"/>
    </location>
</feature>
<keyword evidence="1" id="KW-0143">Chaperone</keyword>
<dbReference type="PANTHER" id="PTHR43096">
    <property type="entry name" value="DNAJ HOMOLOG 1, MITOCHONDRIAL-RELATED"/>
    <property type="match status" value="1"/>
</dbReference>
<dbReference type="EMBL" id="JAQQDB010000023">
    <property type="protein sequence ID" value="MFM0520410.1"/>
    <property type="molecule type" value="Genomic_DNA"/>
</dbReference>
<dbReference type="CDD" id="cd10747">
    <property type="entry name" value="DnaJ_C"/>
    <property type="match status" value="1"/>
</dbReference>
<gene>
    <name evidence="4" type="ORF">PQR08_23555</name>
</gene>
<organism evidence="4 5">
    <name type="scientific">Caballeronia jiangsuensis</name>
    <dbReference type="NCBI Taxonomy" id="1458357"/>
    <lineage>
        <taxon>Bacteria</taxon>
        <taxon>Pseudomonadati</taxon>
        <taxon>Pseudomonadota</taxon>
        <taxon>Betaproteobacteria</taxon>
        <taxon>Burkholderiales</taxon>
        <taxon>Burkholderiaceae</taxon>
        <taxon>Caballeronia</taxon>
    </lineage>
</organism>
<dbReference type="CDD" id="cd06257">
    <property type="entry name" value="DnaJ"/>
    <property type="match status" value="1"/>
</dbReference>
<name>A0ABW9CT32_9BURK</name>
<dbReference type="InterPro" id="IPR018253">
    <property type="entry name" value="DnaJ_domain_CS"/>
</dbReference>
<dbReference type="SUPFAM" id="SSF49493">
    <property type="entry name" value="HSP40/DnaJ peptide-binding domain"/>
    <property type="match status" value="2"/>
</dbReference>